<evidence type="ECO:0000256" key="4">
    <source>
        <dbReference type="ARBA" id="ARBA00022989"/>
    </source>
</evidence>
<evidence type="ECO:0000256" key="3">
    <source>
        <dbReference type="ARBA" id="ARBA00022692"/>
    </source>
</evidence>
<accession>A0A401SQH5</accession>
<dbReference type="OrthoDB" id="10037631at2759"/>
<feature type="transmembrane region" description="Helical" evidence="6">
    <location>
        <begin position="1107"/>
        <end position="1124"/>
    </location>
</feature>
<feature type="compositionally biased region" description="Low complexity" evidence="7">
    <location>
        <begin position="1746"/>
        <end position="1762"/>
    </location>
</feature>
<feature type="transmembrane region" description="Helical" evidence="6">
    <location>
        <begin position="892"/>
        <end position="911"/>
    </location>
</feature>
<dbReference type="Pfam" id="PF05041">
    <property type="entry name" value="Pecanex_C"/>
    <property type="match status" value="1"/>
</dbReference>
<feature type="compositionally biased region" description="Polar residues" evidence="7">
    <location>
        <begin position="1862"/>
        <end position="1880"/>
    </location>
</feature>
<feature type="compositionally biased region" description="Polar residues" evidence="7">
    <location>
        <begin position="395"/>
        <end position="424"/>
    </location>
</feature>
<evidence type="ECO:0000256" key="1">
    <source>
        <dbReference type="ARBA" id="ARBA00004141"/>
    </source>
</evidence>
<feature type="region of interest" description="Disordered" evidence="7">
    <location>
        <begin position="600"/>
        <end position="632"/>
    </location>
</feature>
<keyword evidence="5 6" id="KW-0472">Membrane</keyword>
<evidence type="ECO:0000256" key="6">
    <source>
        <dbReference type="RuleBase" id="RU367089"/>
    </source>
</evidence>
<protein>
    <recommendedName>
        <fullName evidence="6">Pecanex-like protein</fullName>
    </recommendedName>
</protein>
<feature type="region of interest" description="Disordered" evidence="7">
    <location>
        <begin position="33"/>
        <end position="52"/>
    </location>
</feature>
<dbReference type="InterPro" id="IPR039797">
    <property type="entry name" value="Pecanex"/>
</dbReference>
<comment type="subcellular location">
    <subcellularLocation>
        <location evidence="1 6">Membrane</location>
        <topology evidence="1 6">Multi-pass membrane protein</topology>
    </subcellularLocation>
</comment>
<reference evidence="9 10" key="1">
    <citation type="journal article" date="2018" name="Nat. Ecol. Evol.">
        <title>Shark genomes provide insights into elasmobranch evolution and the origin of vertebrates.</title>
        <authorList>
            <person name="Hara Y"/>
            <person name="Yamaguchi K"/>
            <person name="Onimaru K"/>
            <person name="Kadota M"/>
            <person name="Koyanagi M"/>
            <person name="Keeley SD"/>
            <person name="Tatsumi K"/>
            <person name="Tanaka K"/>
            <person name="Motone F"/>
            <person name="Kageyama Y"/>
            <person name="Nozu R"/>
            <person name="Adachi N"/>
            <person name="Nishimura O"/>
            <person name="Nakagawa R"/>
            <person name="Tanegashima C"/>
            <person name="Kiyatake I"/>
            <person name="Matsumoto R"/>
            <person name="Murakumo K"/>
            <person name="Nishida K"/>
            <person name="Terakita A"/>
            <person name="Kuratani S"/>
            <person name="Sato K"/>
            <person name="Hyodo S Kuraku.S."/>
        </authorList>
    </citation>
    <scope>NUCLEOTIDE SEQUENCE [LARGE SCALE GENOMIC DNA]</scope>
</reference>
<feature type="compositionally biased region" description="Basic and acidic residues" evidence="7">
    <location>
        <begin position="35"/>
        <end position="48"/>
    </location>
</feature>
<dbReference type="InterPro" id="IPR007735">
    <property type="entry name" value="Pecanex_C"/>
</dbReference>
<keyword evidence="4 6" id="KW-1133">Transmembrane helix</keyword>
<feature type="region of interest" description="Disordered" evidence="7">
    <location>
        <begin position="1908"/>
        <end position="1987"/>
    </location>
</feature>
<organism evidence="9 10">
    <name type="scientific">Chiloscyllium punctatum</name>
    <name type="common">Brownbanded bambooshark</name>
    <name type="synonym">Hemiscyllium punctatum</name>
    <dbReference type="NCBI Taxonomy" id="137246"/>
    <lineage>
        <taxon>Eukaryota</taxon>
        <taxon>Metazoa</taxon>
        <taxon>Chordata</taxon>
        <taxon>Craniata</taxon>
        <taxon>Vertebrata</taxon>
        <taxon>Chondrichthyes</taxon>
        <taxon>Elasmobranchii</taxon>
        <taxon>Galeomorphii</taxon>
        <taxon>Galeoidea</taxon>
        <taxon>Orectolobiformes</taxon>
        <taxon>Hemiscylliidae</taxon>
        <taxon>Chiloscyllium</taxon>
    </lineage>
</organism>
<dbReference type="EMBL" id="BEZZ01000449">
    <property type="protein sequence ID" value="GCC32632.1"/>
    <property type="molecule type" value="Genomic_DNA"/>
</dbReference>
<feature type="region of interest" description="Disordered" evidence="7">
    <location>
        <begin position="1862"/>
        <end position="1884"/>
    </location>
</feature>
<dbReference type="GO" id="GO:0016020">
    <property type="term" value="C:membrane"/>
    <property type="evidence" value="ECO:0007669"/>
    <property type="project" value="UniProtKB-SubCell"/>
</dbReference>
<proteinExistence type="inferred from homology"/>
<name>A0A401SQH5_CHIPU</name>
<feature type="transmembrane region" description="Helical" evidence="6">
    <location>
        <begin position="705"/>
        <end position="723"/>
    </location>
</feature>
<comment type="caution">
    <text evidence="9">The sequence shown here is derived from an EMBL/GenBank/DDBJ whole genome shotgun (WGS) entry which is preliminary data.</text>
</comment>
<evidence type="ECO:0000313" key="9">
    <source>
        <dbReference type="EMBL" id="GCC32632.1"/>
    </source>
</evidence>
<feature type="transmembrane region" description="Helical" evidence="6">
    <location>
        <begin position="959"/>
        <end position="977"/>
    </location>
</feature>
<feature type="transmembrane region" description="Helical" evidence="6">
    <location>
        <begin position="989"/>
        <end position="1009"/>
    </location>
</feature>
<evidence type="ECO:0000256" key="7">
    <source>
        <dbReference type="SAM" id="MobiDB-lite"/>
    </source>
</evidence>
<feature type="compositionally biased region" description="Polar residues" evidence="7">
    <location>
        <begin position="1794"/>
        <end position="1832"/>
    </location>
</feature>
<feature type="region of interest" description="Disordered" evidence="7">
    <location>
        <begin position="565"/>
        <end position="584"/>
    </location>
</feature>
<feature type="region of interest" description="Disordered" evidence="7">
    <location>
        <begin position="347"/>
        <end position="366"/>
    </location>
</feature>
<evidence type="ECO:0000256" key="2">
    <source>
        <dbReference type="ARBA" id="ARBA00010170"/>
    </source>
</evidence>
<dbReference type="PANTHER" id="PTHR12372">
    <property type="entry name" value="PECANEX"/>
    <property type="match status" value="1"/>
</dbReference>
<gene>
    <name evidence="9" type="ORF">chiPu_0011095</name>
</gene>
<keyword evidence="10" id="KW-1185">Reference proteome</keyword>
<evidence type="ECO:0000256" key="5">
    <source>
        <dbReference type="ARBA" id="ARBA00023136"/>
    </source>
</evidence>
<feature type="region of interest" description="Disordered" evidence="7">
    <location>
        <begin position="378"/>
        <end position="443"/>
    </location>
</feature>
<feature type="transmembrane region" description="Helical" evidence="6">
    <location>
        <begin position="1185"/>
        <end position="1212"/>
    </location>
</feature>
<evidence type="ECO:0000313" key="10">
    <source>
        <dbReference type="Proteomes" id="UP000287033"/>
    </source>
</evidence>
<feature type="transmembrane region" description="Helical" evidence="6">
    <location>
        <begin position="821"/>
        <end position="842"/>
    </location>
</feature>
<feature type="transmembrane region" description="Helical" evidence="6">
    <location>
        <begin position="1155"/>
        <end position="1173"/>
    </location>
</feature>
<feature type="compositionally biased region" description="Polar residues" evidence="7">
    <location>
        <begin position="1912"/>
        <end position="1924"/>
    </location>
</feature>
<feature type="transmembrane region" description="Helical" evidence="6">
    <location>
        <begin position="862"/>
        <end position="880"/>
    </location>
</feature>
<feature type="compositionally biased region" description="Basic and acidic residues" evidence="7">
    <location>
        <begin position="1955"/>
        <end position="1966"/>
    </location>
</feature>
<dbReference type="PANTHER" id="PTHR12372:SF5">
    <property type="entry name" value="PECANEX-LIKE PROTEIN 2"/>
    <property type="match status" value="1"/>
</dbReference>
<sequence length="1987" mass="221459">MLKREGEDLIQNSAAPLMLSNSTVCFHQTVPQDAESNRQPKGEYDTLKEQPSFLSPSTVPCQSTINATGQLDGSESTKHCVLGQICTVASFAKSANFDGTPNEMMDTLNLSEQLVSTEQFIDKLNPDHQCTDVSERKCDVLVIKAGNAQLGPMCNGNLVTDENKSFKKCFIQTKETHGNIAGHADCGDQKPPSEPGTNPAVIRITDLRAKEDDLNDPDHERVPANNFYLVQPTESKEVELYRDKNSSKHLIHSLEPRTNQNNLVQCPNRTPSLPNMQDSDLTDITVNSLQEITRKSTDTINNADLIPSPILYVNVNKGTQMTGSDKFISKADLAVRPKSSSFLKRALSSHQCDKQKPRKQVSVGTDSTVCVGNESWSTTMASKDNKGEDEDISDHTSLGSTSSLQSHHNLSIETSSSTNSQTYCSPDHTHHNHQSSHRSSNSRAVSDSFLKVVHCLIENQRQHEEQAVTDCSLQTHITVLSANGGADVVLSRMSRGSTNNQGRTLTTSKSDLEAKEGQIPNESNFIEFISLLESINSSRINAASWTGDCREEGAMGGVMPLSETRTQSTQWHDCNNHPRGPAIRQNVENNTTVSAIFAGIPQRDHQSNSRSSPSDGHKAAGGRTDEPPQQRQPVILQRMRIRRYSETHQDMIGNRVSAVKVIEEKSRWRQSYRFWILPGKWVEIRYDRLALLTLLDRNQEIGENVLAVCLAVLVALLGFSLLNQGFFKDLSVLHFCLVIASCQYSLLKSAQPDPASPVHGHNRIVAYSRSIYFSICCSLVWVFDLGSKSTQLPISTLYGIRLISPENFALARDFIIGFTQCFPIIFLLGLLPQINTFLTYLLEQIDMHIFGGSATTGLMSSLYGFSRSLLAVTLLYALCIGTIKIPWDAQHIPVLFSAYCGLLVACSYHLSRQSSEPAALMSLIRSKLFNELDVQNPEHPLSENKDVLPEKLRNSVREVLQSDLVMCAVITLLTFAVSATTVFLSLKPFLGIVLCALAATVGFLAHYLLPRLRTQVPWFCFAHPLLKTKEYRQFEVRDAAQLMWFEQLYVWLLCLEKYIIYPAVVLNALTNDAFSLSSQKKLGIHCDVLMMTMASMKLLRSSFCNPTYQYITLSFTVLFFRFDYSGISETFLLDFFLMSVLFSKLWDLLLKLQFIMTYIAPWQIAWGSAFHAFAHPFSVPHSAMLFIQALVSSLFSTPLAPFLGSAIFMMSYARPVKFWERNYNTKRVDHSNTRLDSQINKSTGADDNNLNSIFYEHLTRSLQQSLCGDLILGRWGSYSTGDCFILASDYLNALVHLVEIGNGLVTFQLRGLEFRGTYCQQREVEAITEGVEDDEGCCCCCEPGHLPHMLSFNAAFIQRWLAWEVTSSKYVLEGYSISDNNAACMLQMFDLRKMLITYYVKSIIYYLICSPKLEDWLRNESIQEALHLCTTWNYVDRDPGVFNVNIDEDYDHCLKGISRASFCNTYLEWIQHCTSKRTKPVRSDGDSLLVTLCYSLSVFGRRALGTATHNMSISLESFLYGLHALFKGDFRITAKQEWIFEDIDLLHKAVVPGIRMSLKLHQDHFTSSDEYEDPEILYNAISSHEQTMVICHEGDPLWRQSILSNAEALLALRHVVDDGVDEYKIIMLHRRFISFKVVKVNKECVKGLWAGQQHELVFLQNRNPERGSIQNAKQALRNMINSSCDQPIGYPIYVSPLTTSYAGSHKQLKNIWGGPISLENLNMWFTSRWQKLRKGCTGGNIDDSDCGGASSASSNNYTGNTTQSISSKQTRAWRPHAVASLTARQARGRREQRSCSVQACSSHSEIQQPPAMSQSGSLLETEQPTSQASTSVQGFVQRLSNSQLSFNNSIASMLSQVPHLSTASQLSGQGHSGTQNRRSITSSTSSTLSLLFGKRSLSSGLVISGLSAAEGGNTTDTQSTSSVNIAIGPSVSHGSQMTRGTSDAWSSLDVTTSSHQKDATNTDDASHSQNGDHNLQEEQRTVASHSM</sequence>
<comment type="similarity">
    <text evidence="2 6">Belongs to the pecanex family.</text>
</comment>
<feature type="transmembrane region" description="Helical" evidence="6">
    <location>
        <begin position="730"/>
        <end position="746"/>
    </location>
</feature>
<feature type="region of interest" description="Disordered" evidence="7">
    <location>
        <begin position="1743"/>
        <end position="1832"/>
    </location>
</feature>
<dbReference type="OMA" id="VFCALIW"/>
<feature type="compositionally biased region" description="Polar residues" evidence="7">
    <location>
        <begin position="1932"/>
        <end position="1954"/>
    </location>
</feature>
<feature type="domain" description="Pecanex C-terminal" evidence="8">
    <location>
        <begin position="1484"/>
        <end position="1707"/>
    </location>
</feature>
<evidence type="ECO:0000259" key="8">
    <source>
        <dbReference type="Pfam" id="PF05041"/>
    </source>
</evidence>
<keyword evidence="3 6" id="KW-0812">Transmembrane</keyword>
<feature type="compositionally biased region" description="Basic and acidic residues" evidence="7">
    <location>
        <begin position="615"/>
        <end position="628"/>
    </location>
</feature>
<dbReference type="Proteomes" id="UP000287033">
    <property type="component" value="Unassembled WGS sequence"/>
</dbReference>